<dbReference type="Gene3D" id="3.40.640.10">
    <property type="entry name" value="Type I PLP-dependent aspartate aminotransferase-like (Major domain)"/>
    <property type="match status" value="1"/>
</dbReference>
<evidence type="ECO:0000256" key="2">
    <source>
        <dbReference type="ARBA" id="ARBA00022576"/>
    </source>
</evidence>
<keyword evidence="3" id="KW-0808">Transferase</keyword>
<dbReference type="InterPro" id="IPR005814">
    <property type="entry name" value="Aminotrans_3"/>
</dbReference>
<dbReference type="GO" id="GO:0030170">
    <property type="term" value="F:pyridoxal phosphate binding"/>
    <property type="evidence" value="ECO:0007669"/>
    <property type="project" value="InterPro"/>
</dbReference>
<dbReference type="OrthoDB" id="9807885at2"/>
<dbReference type="CDD" id="cd00610">
    <property type="entry name" value="OAT_like"/>
    <property type="match status" value="1"/>
</dbReference>
<dbReference type="PANTHER" id="PTHR43094">
    <property type="entry name" value="AMINOTRANSFERASE"/>
    <property type="match status" value="1"/>
</dbReference>
<organism evidence="7 8">
    <name type="scientific">Sporolactobacillus nakayamae</name>
    <dbReference type="NCBI Taxonomy" id="269670"/>
    <lineage>
        <taxon>Bacteria</taxon>
        <taxon>Bacillati</taxon>
        <taxon>Bacillota</taxon>
        <taxon>Bacilli</taxon>
        <taxon>Bacillales</taxon>
        <taxon>Sporolactobacillaceae</taxon>
        <taxon>Sporolactobacillus</taxon>
    </lineage>
</organism>
<evidence type="ECO:0000256" key="6">
    <source>
        <dbReference type="SAM" id="Phobius"/>
    </source>
</evidence>
<accession>A0A1I2SXT7</accession>
<dbReference type="EMBL" id="FOOY01000013">
    <property type="protein sequence ID" value="SFG57544.1"/>
    <property type="molecule type" value="Genomic_DNA"/>
</dbReference>
<dbReference type="FunFam" id="3.40.640.10:FF:000014">
    <property type="entry name" value="Adenosylmethionine-8-amino-7-oxononanoate aminotransferase, probable"/>
    <property type="match status" value="1"/>
</dbReference>
<evidence type="ECO:0000256" key="4">
    <source>
        <dbReference type="ARBA" id="ARBA00022898"/>
    </source>
</evidence>
<keyword evidence="6" id="KW-0812">Transmembrane</keyword>
<evidence type="ECO:0000313" key="7">
    <source>
        <dbReference type="EMBL" id="SFG57544.1"/>
    </source>
</evidence>
<dbReference type="InterPro" id="IPR015421">
    <property type="entry name" value="PyrdxlP-dep_Trfase_major"/>
</dbReference>
<sequence length="446" mass="49759">MQKRQYLIKPVLDHDYPMAVRAEGIYIYDEEGKKYIDGSSGAVTVGIGHGVHEIIEAMNEQAGKVSFIYRSQFTTQPAEALAKKISELTPGDLNWTFFVNSGSEATETAMKVAIQYWQEKGMYRKNRMISRWIGYHGITMGALSMSGHVKRRERFAPLLENYPSVSAPYCYRCPFHKSPTECNLFCAEELEREIKRIGQDQIAAFIAEPIIGASGAAITPPEGYYQKIKEICERHEILFIADEVMTGIGRTGKMFGIEHWEVAPDLMTIGKGMSSGYTPIAATIVSDRVMEPILNGSKSVMSGHTYSANPQSTATALAVLHYIEKHQLVRRADENGQYLKKRLNEVGERSAIIGDVRGKGLLIGIEFVSDKETKEPFPSDDRLTDRVIEKAKEMGLLIYFSNAGEEGVKGDAVIIAPPLIITKEQIDDLVEIFECVIQEIEKDSAQ</sequence>
<name>A0A1I2SXT7_9BACL</name>
<keyword evidence="4 5" id="KW-0663">Pyridoxal phosphate</keyword>
<evidence type="ECO:0000256" key="1">
    <source>
        <dbReference type="ARBA" id="ARBA00008954"/>
    </source>
</evidence>
<dbReference type="InterPro" id="IPR049704">
    <property type="entry name" value="Aminotrans_3_PPA_site"/>
</dbReference>
<dbReference type="InterPro" id="IPR015422">
    <property type="entry name" value="PyrdxlP-dep_Trfase_small"/>
</dbReference>
<dbReference type="InterPro" id="IPR015424">
    <property type="entry name" value="PyrdxlP-dep_Trfase"/>
</dbReference>
<dbReference type="AlphaFoldDB" id="A0A1I2SXT7"/>
<keyword evidence="6" id="KW-0472">Membrane</keyword>
<evidence type="ECO:0000256" key="5">
    <source>
        <dbReference type="RuleBase" id="RU003560"/>
    </source>
</evidence>
<dbReference type="PIRSF" id="PIRSF000521">
    <property type="entry name" value="Transaminase_4ab_Lys_Orn"/>
    <property type="match status" value="1"/>
</dbReference>
<dbReference type="PROSITE" id="PS00600">
    <property type="entry name" value="AA_TRANSFER_CLASS_3"/>
    <property type="match status" value="1"/>
</dbReference>
<dbReference type="SUPFAM" id="SSF53383">
    <property type="entry name" value="PLP-dependent transferases"/>
    <property type="match status" value="1"/>
</dbReference>
<comment type="similarity">
    <text evidence="1 5">Belongs to the class-III pyridoxal-phosphate-dependent aminotransferase family.</text>
</comment>
<dbReference type="Gene3D" id="3.90.1150.10">
    <property type="entry name" value="Aspartate Aminotransferase, domain 1"/>
    <property type="match status" value="1"/>
</dbReference>
<reference evidence="8" key="1">
    <citation type="submission" date="2016-10" db="EMBL/GenBank/DDBJ databases">
        <authorList>
            <person name="Varghese N."/>
            <person name="Submissions S."/>
        </authorList>
    </citation>
    <scope>NUCLEOTIDE SEQUENCE [LARGE SCALE GENOMIC DNA]</scope>
    <source>
        <strain evidence="8">ATCC 700379</strain>
    </source>
</reference>
<proteinExistence type="inferred from homology"/>
<dbReference type="GO" id="GO:0008483">
    <property type="term" value="F:transaminase activity"/>
    <property type="evidence" value="ECO:0007669"/>
    <property type="project" value="UniProtKB-KW"/>
</dbReference>
<keyword evidence="6" id="KW-1133">Transmembrane helix</keyword>
<feature type="transmembrane region" description="Helical" evidence="6">
    <location>
        <begin position="132"/>
        <end position="149"/>
    </location>
</feature>
<dbReference type="RefSeq" id="WP_093672758.1">
    <property type="nucleotide sequence ID" value="NZ_FOOY01000013.1"/>
</dbReference>
<keyword evidence="2" id="KW-0032">Aminotransferase</keyword>
<dbReference type="Pfam" id="PF00202">
    <property type="entry name" value="Aminotran_3"/>
    <property type="match status" value="1"/>
</dbReference>
<dbReference type="Proteomes" id="UP000198752">
    <property type="component" value="Unassembled WGS sequence"/>
</dbReference>
<dbReference type="PANTHER" id="PTHR43094:SF1">
    <property type="entry name" value="AMINOTRANSFERASE CLASS-III"/>
    <property type="match status" value="1"/>
</dbReference>
<protein>
    <submittedName>
        <fullName evidence="7">N(6)-acetyl-beta-lysine transaminase</fullName>
    </submittedName>
</protein>
<evidence type="ECO:0000313" key="8">
    <source>
        <dbReference type="Proteomes" id="UP000198752"/>
    </source>
</evidence>
<dbReference type="STRING" id="269670.SAMN02982927_02116"/>
<evidence type="ECO:0000256" key="3">
    <source>
        <dbReference type="ARBA" id="ARBA00022679"/>
    </source>
</evidence>
<keyword evidence="8" id="KW-1185">Reference proteome</keyword>
<gene>
    <name evidence="7" type="ORF">SAMN02982927_02116</name>
</gene>
<dbReference type="NCBIfam" id="NF005375">
    <property type="entry name" value="PRK06917.1"/>
    <property type="match status" value="1"/>
</dbReference>